<keyword evidence="2 7" id="KW-0645">Protease</keyword>
<feature type="domain" description="Peptidase M3A/M3B catalytic" evidence="8">
    <location>
        <begin position="245"/>
        <end position="681"/>
    </location>
</feature>
<dbReference type="EC" id="3.4.24.15" evidence="9"/>
<comment type="similarity">
    <text evidence="1 7">Belongs to the peptidase M3 family.</text>
</comment>
<organism evidence="9 10">
    <name type="scientific">Granulicella arctica</name>
    <dbReference type="NCBI Taxonomy" id="940613"/>
    <lineage>
        <taxon>Bacteria</taxon>
        <taxon>Pseudomonadati</taxon>
        <taxon>Acidobacteriota</taxon>
        <taxon>Terriglobia</taxon>
        <taxon>Terriglobales</taxon>
        <taxon>Acidobacteriaceae</taxon>
        <taxon>Granulicella</taxon>
    </lineage>
</organism>
<dbReference type="GO" id="GO:0006518">
    <property type="term" value="P:peptide metabolic process"/>
    <property type="evidence" value="ECO:0007669"/>
    <property type="project" value="TreeGrafter"/>
</dbReference>
<evidence type="ECO:0000256" key="2">
    <source>
        <dbReference type="ARBA" id="ARBA00022670"/>
    </source>
</evidence>
<dbReference type="PANTHER" id="PTHR11804:SF84">
    <property type="entry name" value="SACCHAROLYSIN"/>
    <property type="match status" value="1"/>
</dbReference>
<accession>A0A7Y9PKA0</accession>
<evidence type="ECO:0000256" key="6">
    <source>
        <dbReference type="ARBA" id="ARBA00023049"/>
    </source>
</evidence>
<evidence type="ECO:0000256" key="5">
    <source>
        <dbReference type="ARBA" id="ARBA00022833"/>
    </source>
</evidence>
<gene>
    <name evidence="9" type="ORF">HDF17_003011</name>
</gene>
<dbReference type="Gene3D" id="3.40.390.10">
    <property type="entry name" value="Collagenase (Catalytic Domain)"/>
    <property type="match status" value="1"/>
</dbReference>
<keyword evidence="3 7" id="KW-0479">Metal-binding</keyword>
<evidence type="ECO:0000256" key="7">
    <source>
        <dbReference type="RuleBase" id="RU003435"/>
    </source>
</evidence>
<evidence type="ECO:0000313" key="9">
    <source>
        <dbReference type="EMBL" id="NYF80691.1"/>
    </source>
</evidence>
<proteinExistence type="inferred from homology"/>
<dbReference type="Pfam" id="PF01432">
    <property type="entry name" value="Peptidase_M3"/>
    <property type="match status" value="1"/>
</dbReference>
<dbReference type="RefSeq" id="WP_179492268.1">
    <property type="nucleotide sequence ID" value="NZ_JACCCW010000002.1"/>
</dbReference>
<reference evidence="9 10" key="1">
    <citation type="submission" date="2020-07" db="EMBL/GenBank/DDBJ databases">
        <title>Genomic Encyclopedia of Type Strains, Phase IV (KMG-V): Genome sequencing to study the core and pangenomes of soil and plant-associated prokaryotes.</title>
        <authorList>
            <person name="Whitman W."/>
        </authorList>
    </citation>
    <scope>NUCLEOTIDE SEQUENCE [LARGE SCALE GENOMIC DNA]</scope>
    <source>
        <strain evidence="9 10">X4EP2</strain>
    </source>
</reference>
<dbReference type="Gene3D" id="1.10.1370.10">
    <property type="entry name" value="Neurolysin, domain 3"/>
    <property type="match status" value="1"/>
</dbReference>
<evidence type="ECO:0000256" key="1">
    <source>
        <dbReference type="ARBA" id="ARBA00006040"/>
    </source>
</evidence>
<keyword evidence="10" id="KW-1185">Reference proteome</keyword>
<dbReference type="InterPro" id="IPR045090">
    <property type="entry name" value="Pept_M3A_M3B"/>
</dbReference>
<dbReference type="InterPro" id="IPR024080">
    <property type="entry name" value="Neurolysin/TOP_N"/>
</dbReference>
<dbReference type="Gene3D" id="1.20.1050.40">
    <property type="entry name" value="Endopeptidase. Chain P, domain 1"/>
    <property type="match status" value="1"/>
</dbReference>
<sequence length="703" mass="78950">MATKGYFNVHCIWFVLRVLLVTFSFSLIASGAEPAPVKPVDPVHAWVGLKGASSLDNWVRWQIAEERRLIAGMLAVKGPRTVENTLLPYDRAEMHLTLAGDQGGIMFEVHPDKAVRDKAQELVQVIATESTGIALNQEIYHALAAVDISQADAATKHYMERTLLEYRLGGVDKDQITRDTVKKLEDQITEISLKFSRNVQDDVRKIPVKDKSELEGLPEDYIARHTPDASGAITLTTDSPDMTPVMSYAKNAKLRRAMFLAYNDRAYPANEPVLHQLLDTRQKLATTLGFATWADLATADQMMGSATKMRTFLDEVDVASRDRARREFAMLQDFVRSKDPSALPVTLSDAGYWNEQYRRSAYAFDSQSVRPYFPYAQVEAGVLKTASRLFHLEFHAVHDAPVWDPSVRAYDVYDSGQKAGRIYLDMHPREGKDKWFSESGLVPGMKGEQLPETTLVCNFSGGVAGDPGLMQFDEVVTFFHEFGHMMHEVLGGKQHWAGQSGVTTEGDFVEAPSQMLEEMFHDPTILQSFAKDYKTGQAMPLALISQMNRASYFGRGRWVQQQLLYSNYALQVHDRNPDTLNFYTTLKEDYVRFSPYQFVAGDHFYASFTHLTGYSSNYYTYVLDKVIAVDFFAAFDPNNLLDGPAALRYRKAVLEPGSSKPAAQLVQDFLGRPESIDALKHWMDKEFEAPPIAVVGSGSKGRK</sequence>
<dbReference type="EMBL" id="JACCCW010000002">
    <property type="protein sequence ID" value="NYF80691.1"/>
    <property type="molecule type" value="Genomic_DNA"/>
</dbReference>
<dbReference type="Proteomes" id="UP000589520">
    <property type="component" value="Unassembled WGS sequence"/>
</dbReference>
<dbReference type="GO" id="GO:0006508">
    <property type="term" value="P:proteolysis"/>
    <property type="evidence" value="ECO:0007669"/>
    <property type="project" value="UniProtKB-KW"/>
</dbReference>
<name>A0A7Y9PKA0_9BACT</name>
<keyword evidence="6 7" id="KW-0482">Metalloprotease</keyword>
<evidence type="ECO:0000256" key="3">
    <source>
        <dbReference type="ARBA" id="ARBA00022723"/>
    </source>
</evidence>
<dbReference type="InterPro" id="IPR024077">
    <property type="entry name" value="Neurolysin/TOP_dom2"/>
</dbReference>
<dbReference type="GO" id="GO:0046872">
    <property type="term" value="F:metal ion binding"/>
    <property type="evidence" value="ECO:0007669"/>
    <property type="project" value="UniProtKB-UniRule"/>
</dbReference>
<comment type="caution">
    <text evidence="9">The sequence shown here is derived from an EMBL/GenBank/DDBJ whole genome shotgun (WGS) entry which is preliminary data.</text>
</comment>
<evidence type="ECO:0000256" key="4">
    <source>
        <dbReference type="ARBA" id="ARBA00022801"/>
    </source>
</evidence>
<keyword evidence="4 7" id="KW-0378">Hydrolase</keyword>
<dbReference type="InterPro" id="IPR024079">
    <property type="entry name" value="MetalloPept_cat_dom_sf"/>
</dbReference>
<keyword evidence="5 7" id="KW-0862">Zinc</keyword>
<dbReference type="InterPro" id="IPR001567">
    <property type="entry name" value="Pept_M3A_M3B_dom"/>
</dbReference>
<dbReference type="AlphaFoldDB" id="A0A7Y9PKA0"/>
<dbReference type="SUPFAM" id="SSF55486">
    <property type="entry name" value="Metalloproteases ('zincins'), catalytic domain"/>
    <property type="match status" value="1"/>
</dbReference>
<protein>
    <submittedName>
        <fullName evidence="9">Thimet oligopeptidase</fullName>
        <ecNumber evidence="9">3.4.24.15</ecNumber>
    </submittedName>
</protein>
<evidence type="ECO:0000313" key="10">
    <source>
        <dbReference type="Proteomes" id="UP000589520"/>
    </source>
</evidence>
<comment type="cofactor">
    <cofactor evidence="7">
        <name>Zn(2+)</name>
        <dbReference type="ChEBI" id="CHEBI:29105"/>
    </cofactor>
    <text evidence="7">Binds 1 zinc ion.</text>
</comment>
<dbReference type="GO" id="GO:0004222">
    <property type="term" value="F:metalloendopeptidase activity"/>
    <property type="evidence" value="ECO:0007669"/>
    <property type="project" value="InterPro"/>
</dbReference>
<dbReference type="CDD" id="cd06455">
    <property type="entry name" value="M3A_TOP"/>
    <property type="match status" value="1"/>
</dbReference>
<dbReference type="PANTHER" id="PTHR11804">
    <property type="entry name" value="PROTEASE M3 THIMET OLIGOPEPTIDASE-RELATED"/>
    <property type="match status" value="1"/>
</dbReference>
<evidence type="ECO:0000259" key="8">
    <source>
        <dbReference type="Pfam" id="PF01432"/>
    </source>
</evidence>